<dbReference type="Proteomes" id="UP000199019">
    <property type="component" value="Unassembled WGS sequence"/>
</dbReference>
<dbReference type="InterPro" id="IPR011047">
    <property type="entry name" value="Quinoprotein_ADH-like_sf"/>
</dbReference>
<dbReference type="InterPro" id="IPR018391">
    <property type="entry name" value="PQQ_b-propeller_rpt"/>
</dbReference>
<dbReference type="STRING" id="587636.SAMN05216199_0977"/>
<evidence type="ECO:0000313" key="2">
    <source>
        <dbReference type="EMBL" id="SER71928.1"/>
    </source>
</evidence>
<keyword evidence="3" id="KW-1185">Reference proteome</keyword>
<feature type="domain" description="Pyrrolo-quinoline quinone repeat" evidence="1">
    <location>
        <begin position="40"/>
        <end position="109"/>
    </location>
</feature>
<dbReference type="OrthoDB" id="3289219at2"/>
<dbReference type="InterPro" id="IPR015943">
    <property type="entry name" value="WD40/YVTN_repeat-like_dom_sf"/>
</dbReference>
<evidence type="ECO:0000259" key="1">
    <source>
        <dbReference type="Pfam" id="PF13360"/>
    </source>
</evidence>
<evidence type="ECO:0000313" key="3">
    <source>
        <dbReference type="Proteomes" id="UP000199019"/>
    </source>
</evidence>
<dbReference type="Gene3D" id="2.130.10.10">
    <property type="entry name" value="YVTN repeat-like/Quinoprotein amine dehydrogenase"/>
    <property type="match status" value="1"/>
</dbReference>
<feature type="domain" description="Pyrrolo-quinoline quinone repeat" evidence="1">
    <location>
        <begin position="269"/>
        <end position="442"/>
    </location>
</feature>
<organism evidence="2 3">
    <name type="scientific">Pedococcus cremeus</name>
    <dbReference type="NCBI Taxonomy" id="587636"/>
    <lineage>
        <taxon>Bacteria</taxon>
        <taxon>Bacillati</taxon>
        <taxon>Actinomycetota</taxon>
        <taxon>Actinomycetes</taxon>
        <taxon>Micrococcales</taxon>
        <taxon>Intrasporangiaceae</taxon>
        <taxon>Pedococcus</taxon>
    </lineage>
</organism>
<dbReference type="SUPFAM" id="SSF50998">
    <property type="entry name" value="Quinoprotein alcohol dehydrogenase-like"/>
    <property type="match status" value="2"/>
</dbReference>
<dbReference type="SMART" id="SM00564">
    <property type="entry name" value="PQQ"/>
    <property type="match status" value="6"/>
</dbReference>
<dbReference type="PANTHER" id="PTHR34512">
    <property type="entry name" value="CELL SURFACE PROTEIN"/>
    <property type="match status" value="1"/>
</dbReference>
<protein>
    <submittedName>
        <fullName evidence="2">PQQ-like domain-containing protein</fullName>
    </submittedName>
</protein>
<reference evidence="3" key="1">
    <citation type="submission" date="2016-10" db="EMBL/GenBank/DDBJ databases">
        <authorList>
            <person name="Varghese N."/>
            <person name="Submissions S."/>
        </authorList>
    </citation>
    <scope>NUCLEOTIDE SEQUENCE [LARGE SCALE GENOMIC DNA]</scope>
    <source>
        <strain evidence="3">CGMCC 1.6963</strain>
    </source>
</reference>
<dbReference type="RefSeq" id="WP_091755782.1">
    <property type="nucleotide sequence ID" value="NZ_FOHB01000001.1"/>
</dbReference>
<dbReference type="Pfam" id="PF13360">
    <property type="entry name" value="PQQ_2"/>
    <property type="match status" value="2"/>
</dbReference>
<sequence length="458" mass="47417">MWGVRWCGVRWGVGVAVVSALLLSGCVGNECDFDPCPPGKGWVSAVDAKGTERWRTEVADRSDTAPLVTGDHVVVTGCKGVHVLDAATGRVVLSTKELEDAVGVAGGKVWGRGAAHPGRDVRGVTLDRGPGGQIIGQDSGGNGEAGDFGRTVAVSGDRLVGSRGDILSVYPASGGPDQWIQLPVRPTTRFVPVGEDRAVTASRDGSVLGVDLAGPRLVWRLVTQQVATSFDVHIEVAGDTVVASASGLAAADGSASPPGQNPIGRVDEVFAARAADGHLLWRRPGASLSSMGDGVAVLSADRGTLVVVDLTNGRELWSLASGSTTAGRLGLATVLGPPSTRVVADGTVALSGSDLQGSQVTVGVDARTGRERWRLEGLRRPVALDGVFGVDTWDPMTAKSSASHLGVLDARTGRQRWQVELRAEHFGADAPETHLVADPRRAQTVVADLPSMPHGGCY</sequence>
<dbReference type="PANTHER" id="PTHR34512:SF30">
    <property type="entry name" value="OUTER MEMBRANE PROTEIN ASSEMBLY FACTOR BAMB"/>
    <property type="match status" value="1"/>
</dbReference>
<dbReference type="InterPro" id="IPR002372">
    <property type="entry name" value="PQQ_rpt_dom"/>
</dbReference>
<name>A0A1H9RGY4_9MICO</name>
<dbReference type="Gene3D" id="2.40.10.480">
    <property type="match status" value="1"/>
</dbReference>
<accession>A0A1H9RGY4</accession>
<gene>
    <name evidence="2" type="ORF">SAMN05216199_0977</name>
</gene>
<dbReference type="EMBL" id="FOHB01000001">
    <property type="protein sequence ID" value="SER71928.1"/>
    <property type="molecule type" value="Genomic_DNA"/>
</dbReference>
<dbReference type="PROSITE" id="PS51257">
    <property type="entry name" value="PROKAR_LIPOPROTEIN"/>
    <property type="match status" value="1"/>
</dbReference>
<proteinExistence type="predicted"/>
<dbReference type="AlphaFoldDB" id="A0A1H9RGY4"/>